<protein>
    <submittedName>
        <fullName evidence="4">LysM domain-containing protein</fullName>
    </submittedName>
</protein>
<keyword evidence="5" id="KW-1185">Reference proteome</keyword>
<comment type="caution">
    <text evidence="4">The sequence shown here is derived from an EMBL/GenBank/DDBJ whole genome shotgun (WGS) entry which is preliminary data.</text>
</comment>
<dbReference type="InterPro" id="IPR036779">
    <property type="entry name" value="LysM_dom_sf"/>
</dbReference>
<dbReference type="InterPro" id="IPR018392">
    <property type="entry name" value="LysM"/>
</dbReference>
<accession>A0A5S4ZNK4</accession>
<dbReference type="CDD" id="cd00118">
    <property type="entry name" value="LysM"/>
    <property type="match status" value="1"/>
</dbReference>
<evidence type="ECO:0000256" key="2">
    <source>
        <dbReference type="SAM" id="Phobius"/>
    </source>
</evidence>
<evidence type="ECO:0000313" key="5">
    <source>
        <dbReference type="Proteomes" id="UP000323166"/>
    </source>
</evidence>
<name>A0A5S4ZNK4_9FIRM</name>
<dbReference type="EMBL" id="VNHM01000017">
    <property type="protein sequence ID" value="TYO93864.1"/>
    <property type="molecule type" value="Genomic_DNA"/>
</dbReference>
<evidence type="ECO:0000313" key="4">
    <source>
        <dbReference type="EMBL" id="TYO93864.1"/>
    </source>
</evidence>
<dbReference type="Proteomes" id="UP000323166">
    <property type="component" value="Unassembled WGS sequence"/>
</dbReference>
<evidence type="ECO:0000259" key="3">
    <source>
        <dbReference type="PROSITE" id="PS51782"/>
    </source>
</evidence>
<sequence>MKLADYEGKTIREIERQNNRKAGLNRRFAITNIALGLFLILLGCGLASFYYHGHLDRLNASIADLQIENGILKEEKASLQSQLAEKQDEIERLDFIFHVVKYQDTLSSISVKYYGTIGYTAELAELNDLTTKTPLRVGQIIKVPRKPYAEWKN</sequence>
<dbReference type="SUPFAM" id="SSF54106">
    <property type="entry name" value="LysM domain"/>
    <property type="match status" value="1"/>
</dbReference>
<dbReference type="PROSITE" id="PS51782">
    <property type="entry name" value="LYSM"/>
    <property type="match status" value="1"/>
</dbReference>
<feature type="domain" description="LysM" evidence="3">
    <location>
        <begin position="96"/>
        <end position="143"/>
    </location>
</feature>
<evidence type="ECO:0000256" key="1">
    <source>
        <dbReference type="SAM" id="Coils"/>
    </source>
</evidence>
<keyword evidence="1" id="KW-0175">Coiled coil</keyword>
<dbReference type="SMART" id="SM00257">
    <property type="entry name" value="LysM"/>
    <property type="match status" value="1"/>
</dbReference>
<dbReference type="AlphaFoldDB" id="A0A5S4ZNK4"/>
<dbReference type="Gene3D" id="3.10.350.10">
    <property type="entry name" value="LysM domain"/>
    <property type="match status" value="1"/>
</dbReference>
<feature type="coiled-coil region" evidence="1">
    <location>
        <begin position="55"/>
        <end position="96"/>
    </location>
</feature>
<keyword evidence="2" id="KW-1133">Transmembrane helix</keyword>
<keyword evidence="2" id="KW-0472">Membrane</keyword>
<feature type="transmembrane region" description="Helical" evidence="2">
    <location>
        <begin position="28"/>
        <end position="51"/>
    </location>
</feature>
<reference evidence="4 5" key="1">
    <citation type="submission" date="2019-07" db="EMBL/GenBank/DDBJ databases">
        <title>Genomic Encyclopedia of Type Strains, Phase I: the one thousand microbial genomes (KMG-I) project.</title>
        <authorList>
            <person name="Kyrpides N."/>
        </authorList>
    </citation>
    <scope>NUCLEOTIDE SEQUENCE [LARGE SCALE GENOMIC DNA]</scope>
    <source>
        <strain evidence="4 5">DSM 6562</strain>
    </source>
</reference>
<proteinExistence type="predicted"/>
<organism evidence="4 5">
    <name type="scientific">Desulfallas thermosapovorans DSM 6562</name>
    <dbReference type="NCBI Taxonomy" id="1121431"/>
    <lineage>
        <taxon>Bacteria</taxon>
        <taxon>Bacillati</taxon>
        <taxon>Bacillota</taxon>
        <taxon>Clostridia</taxon>
        <taxon>Eubacteriales</taxon>
        <taxon>Desulfallaceae</taxon>
        <taxon>Desulfallas</taxon>
    </lineage>
</organism>
<dbReference type="Pfam" id="PF01476">
    <property type="entry name" value="LysM"/>
    <property type="match status" value="1"/>
</dbReference>
<gene>
    <name evidence="4" type="ORF">LX24_02544</name>
</gene>
<keyword evidence="2" id="KW-0812">Transmembrane</keyword>
<dbReference type="RefSeq" id="WP_166512500.1">
    <property type="nucleotide sequence ID" value="NZ_VNHM01000017.1"/>
</dbReference>